<dbReference type="SUPFAM" id="SSF50978">
    <property type="entry name" value="WD40 repeat-like"/>
    <property type="match status" value="1"/>
</dbReference>
<sequence>MVNVSQESGAFFQTDAEIAKQREKAAKYNYTAGDAVKLASKALSICLSPDGKYIYIAESGFQIRKMIRSTMKSVMLFKGHQGPVTSVVTGKDNTIWTGSWDKTIKKWDATTGECLATLEGHTDFIKTLILAGNSLYSASSDCFLRRWNIQTLESTAAEKKHKRPIESLTISMDGKFIYSASSDGVMMKWDTESMQVQKTYVGHETSIYCVRIWEDDLWTASADKTVRRCNIETGNVDMTLKHPDRVKSLALAGPYIVTGSSDDDIRVWDIASGKLVCTIEGHFDEVSSLEIFGSTVYSGSLDCSIRRWPLTAASIKEYNEAKNKKKVEEPTKSGLTEEEERELAELLSDEE</sequence>
<feature type="repeat" description="WD" evidence="3">
    <location>
        <begin position="158"/>
        <end position="199"/>
    </location>
</feature>
<evidence type="ECO:0000256" key="4">
    <source>
        <dbReference type="SAM" id="MobiDB-lite"/>
    </source>
</evidence>
<dbReference type="InterPro" id="IPR036322">
    <property type="entry name" value="WD40_repeat_dom_sf"/>
</dbReference>
<dbReference type="PANTHER" id="PTHR19848">
    <property type="entry name" value="WD40 REPEAT PROTEIN"/>
    <property type="match status" value="1"/>
</dbReference>
<feature type="region of interest" description="Disordered" evidence="4">
    <location>
        <begin position="321"/>
        <end position="351"/>
    </location>
</feature>
<feature type="repeat" description="WD" evidence="3">
    <location>
        <begin position="77"/>
        <end position="117"/>
    </location>
</feature>
<comment type="caution">
    <text evidence="6">The sequence shown here is derived from an EMBL/GenBank/DDBJ whole genome shotgun (WGS) entry which is preliminary data.</text>
</comment>
<dbReference type="SMART" id="SM00320">
    <property type="entry name" value="WD40"/>
    <property type="match status" value="6"/>
</dbReference>
<evidence type="ECO:0000256" key="1">
    <source>
        <dbReference type="ARBA" id="ARBA00022574"/>
    </source>
</evidence>
<dbReference type="CDD" id="cd00200">
    <property type="entry name" value="WD40"/>
    <property type="match status" value="1"/>
</dbReference>
<protein>
    <recommendedName>
        <fullName evidence="5">IP5PC-F beta-propeller domain-containing protein</fullName>
    </recommendedName>
</protein>
<gene>
    <name evidence="6" type="ORF">G6F64_008922</name>
</gene>
<keyword evidence="2" id="KW-0677">Repeat</keyword>
<dbReference type="InterPro" id="IPR001680">
    <property type="entry name" value="WD40_rpt"/>
</dbReference>
<dbReference type="PROSITE" id="PS50082">
    <property type="entry name" value="WD_REPEATS_2"/>
    <property type="match status" value="4"/>
</dbReference>
<keyword evidence="7" id="KW-1185">Reference proteome</keyword>
<evidence type="ECO:0000313" key="7">
    <source>
        <dbReference type="Proteomes" id="UP000716291"/>
    </source>
</evidence>
<proteinExistence type="predicted"/>
<evidence type="ECO:0000259" key="5">
    <source>
        <dbReference type="Pfam" id="PF23754"/>
    </source>
</evidence>
<dbReference type="Pfam" id="PF00400">
    <property type="entry name" value="WD40"/>
    <property type="match status" value="3"/>
</dbReference>
<feature type="repeat" description="WD" evidence="3">
    <location>
        <begin position="118"/>
        <end position="157"/>
    </location>
</feature>
<organism evidence="6 7">
    <name type="scientific">Rhizopus oryzae</name>
    <name type="common">Mucormycosis agent</name>
    <name type="synonym">Rhizopus arrhizus var. delemar</name>
    <dbReference type="NCBI Taxonomy" id="64495"/>
    <lineage>
        <taxon>Eukaryota</taxon>
        <taxon>Fungi</taxon>
        <taxon>Fungi incertae sedis</taxon>
        <taxon>Mucoromycota</taxon>
        <taxon>Mucoromycotina</taxon>
        <taxon>Mucoromycetes</taxon>
        <taxon>Mucorales</taxon>
        <taxon>Mucorineae</taxon>
        <taxon>Rhizopodaceae</taxon>
        <taxon>Rhizopus</taxon>
    </lineage>
</organism>
<dbReference type="InterPro" id="IPR020472">
    <property type="entry name" value="WD40_PAC1"/>
</dbReference>
<evidence type="ECO:0000256" key="2">
    <source>
        <dbReference type="ARBA" id="ARBA00022737"/>
    </source>
</evidence>
<dbReference type="InterPro" id="IPR056454">
    <property type="entry name" value="Beta-prop_IP5PC_F"/>
</dbReference>
<dbReference type="PANTHER" id="PTHR19848:SF8">
    <property type="entry name" value="F-BOX AND WD REPEAT DOMAIN CONTAINING 7"/>
    <property type="match status" value="1"/>
</dbReference>
<dbReference type="EMBL" id="JAANQT010001538">
    <property type="protein sequence ID" value="KAG1304771.1"/>
    <property type="molecule type" value="Genomic_DNA"/>
</dbReference>
<dbReference type="Proteomes" id="UP000716291">
    <property type="component" value="Unassembled WGS sequence"/>
</dbReference>
<feature type="repeat" description="WD" evidence="3">
    <location>
        <begin position="239"/>
        <end position="278"/>
    </location>
</feature>
<feature type="domain" description="IP5PC-F beta-propeller" evidence="5">
    <location>
        <begin position="157"/>
        <end position="268"/>
    </location>
</feature>
<accession>A0A9P6X449</accession>
<feature type="compositionally biased region" description="Basic and acidic residues" evidence="4">
    <location>
        <begin position="321"/>
        <end position="331"/>
    </location>
</feature>
<evidence type="ECO:0000256" key="3">
    <source>
        <dbReference type="PROSITE-ProRule" id="PRU00221"/>
    </source>
</evidence>
<dbReference type="PRINTS" id="PR00320">
    <property type="entry name" value="GPROTEINBRPT"/>
</dbReference>
<dbReference type="PROSITE" id="PS50294">
    <property type="entry name" value="WD_REPEATS_REGION"/>
    <property type="match status" value="3"/>
</dbReference>
<dbReference type="AlphaFoldDB" id="A0A9P6X449"/>
<feature type="compositionally biased region" description="Acidic residues" evidence="4">
    <location>
        <begin position="336"/>
        <end position="351"/>
    </location>
</feature>
<name>A0A9P6X449_RHIOR</name>
<dbReference type="PROSITE" id="PS00678">
    <property type="entry name" value="WD_REPEATS_1"/>
    <property type="match status" value="1"/>
</dbReference>
<keyword evidence="1 3" id="KW-0853">WD repeat</keyword>
<dbReference type="InterPro" id="IPR015943">
    <property type="entry name" value="WD40/YVTN_repeat-like_dom_sf"/>
</dbReference>
<dbReference type="Pfam" id="PF23754">
    <property type="entry name" value="Beta-prop_IP5PC_F"/>
    <property type="match status" value="1"/>
</dbReference>
<dbReference type="Gene3D" id="2.130.10.10">
    <property type="entry name" value="YVTN repeat-like/Quinoprotein amine dehydrogenase"/>
    <property type="match status" value="2"/>
</dbReference>
<dbReference type="InterPro" id="IPR019775">
    <property type="entry name" value="WD40_repeat_CS"/>
</dbReference>
<evidence type="ECO:0000313" key="6">
    <source>
        <dbReference type="EMBL" id="KAG1304771.1"/>
    </source>
</evidence>
<reference evidence="6" key="1">
    <citation type="journal article" date="2020" name="Microb. Genom.">
        <title>Genetic diversity of clinical and environmental Mucorales isolates obtained from an investigation of mucormycosis cases among solid organ transplant recipients.</title>
        <authorList>
            <person name="Nguyen M.H."/>
            <person name="Kaul D."/>
            <person name="Muto C."/>
            <person name="Cheng S.J."/>
            <person name="Richter R.A."/>
            <person name="Bruno V.M."/>
            <person name="Liu G."/>
            <person name="Beyhan S."/>
            <person name="Sundermann A.J."/>
            <person name="Mounaud S."/>
            <person name="Pasculle A.W."/>
            <person name="Nierman W.C."/>
            <person name="Driscoll E."/>
            <person name="Cumbie R."/>
            <person name="Clancy C.J."/>
            <person name="Dupont C.L."/>
        </authorList>
    </citation>
    <scope>NUCLEOTIDE SEQUENCE</scope>
    <source>
        <strain evidence="6">GL11</strain>
    </source>
</reference>